<feature type="signal peptide" evidence="2">
    <location>
        <begin position="1"/>
        <end position="25"/>
    </location>
</feature>
<keyword evidence="2" id="KW-0732">Signal</keyword>
<gene>
    <name evidence="3" type="ORF">BLA29_005129</name>
</gene>
<feature type="compositionally biased region" description="Polar residues" evidence="1">
    <location>
        <begin position="244"/>
        <end position="255"/>
    </location>
</feature>
<reference evidence="3 4" key="1">
    <citation type="submission" date="2017-03" db="EMBL/GenBank/DDBJ databases">
        <title>Genome Survey of Euroglyphus maynei.</title>
        <authorList>
            <person name="Arlian L.G."/>
            <person name="Morgan M.S."/>
            <person name="Rider S.D."/>
        </authorList>
    </citation>
    <scope>NUCLEOTIDE SEQUENCE [LARGE SCALE GENOMIC DNA]</scope>
    <source>
        <strain evidence="3">Arlian Lab</strain>
        <tissue evidence="3">Whole body</tissue>
    </source>
</reference>
<name>A0A1Y3AUV7_EURMA</name>
<evidence type="ECO:0000313" key="4">
    <source>
        <dbReference type="Proteomes" id="UP000194236"/>
    </source>
</evidence>
<evidence type="ECO:0000256" key="2">
    <source>
        <dbReference type="SAM" id="SignalP"/>
    </source>
</evidence>
<feature type="chain" id="PRO_5011988459" evidence="2">
    <location>
        <begin position="26"/>
        <end position="262"/>
    </location>
</feature>
<proteinExistence type="predicted"/>
<evidence type="ECO:0000313" key="3">
    <source>
        <dbReference type="EMBL" id="OTF71578.1"/>
    </source>
</evidence>
<evidence type="ECO:0000256" key="1">
    <source>
        <dbReference type="SAM" id="MobiDB-lite"/>
    </source>
</evidence>
<comment type="caution">
    <text evidence="3">The sequence shown here is derived from an EMBL/GenBank/DDBJ whole genome shotgun (WGS) entry which is preliminary data.</text>
</comment>
<sequence>MIRFHWITTILMTLLWLLIISNGNGKSFTILQSFGPGLIILFLNQALEPEWSDKIFARPRAMTTTRTLPQTTTAFTTIPMAKTYWSISPSQPTTNSFNAYHYDHLPSSTVVHPYRQTSRIPYRFSPMKSSYYNNNPHFARSQPFFISQTESPLSSSDSYDWIRELIQTRLAESKRHLTQAQESMEKLRTKTTFSSLTTTVTTPSPMTTTITTYPTTTTLDHNVDYADQLENRDENLDYFDEQSKPNSSSQVSRISESLKPGQ</sequence>
<keyword evidence="4" id="KW-1185">Reference proteome</keyword>
<feature type="region of interest" description="Disordered" evidence="1">
    <location>
        <begin position="239"/>
        <end position="262"/>
    </location>
</feature>
<dbReference type="AlphaFoldDB" id="A0A1Y3AUV7"/>
<protein>
    <submittedName>
        <fullName evidence="3">Uncharacterized protein</fullName>
    </submittedName>
</protein>
<organism evidence="3 4">
    <name type="scientific">Euroglyphus maynei</name>
    <name type="common">Mayne's house dust mite</name>
    <dbReference type="NCBI Taxonomy" id="6958"/>
    <lineage>
        <taxon>Eukaryota</taxon>
        <taxon>Metazoa</taxon>
        <taxon>Ecdysozoa</taxon>
        <taxon>Arthropoda</taxon>
        <taxon>Chelicerata</taxon>
        <taxon>Arachnida</taxon>
        <taxon>Acari</taxon>
        <taxon>Acariformes</taxon>
        <taxon>Sarcoptiformes</taxon>
        <taxon>Astigmata</taxon>
        <taxon>Psoroptidia</taxon>
        <taxon>Analgoidea</taxon>
        <taxon>Pyroglyphidae</taxon>
        <taxon>Pyroglyphinae</taxon>
        <taxon>Euroglyphus</taxon>
    </lineage>
</organism>
<accession>A0A1Y3AUV7</accession>
<dbReference type="Proteomes" id="UP000194236">
    <property type="component" value="Unassembled WGS sequence"/>
</dbReference>
<dbReference type="EMBL" id="MUJZ01060292">
    <property type="protein sequence ID" value="OTF71578.1"/>
    <property type="molecule type" value="Genomic_DNA"/>
</dbReference>
<feature type="non-terminal residue" evidence="3">
    <location>
        <position position="262"/>
    </location>
</feature>